<keyword evidence="9" id="KW-1185">Reference proteome</keyword>
<keyword evidence="5" id="KW-0472">Membrane</keyword>
<dbReference type="PANTHER" id="PTHR31568:SF66">
    <property type="entry name" value="PROTEIN CYSTEINE-RICH TRANSMEMBRANE MODULE 12"/>
    <property type="match status" value="1"/>
</dbReference>
<evidence type="ECO:0000256" key="2">
    <source>
        <dbReference type="ARBA" id="ARBA00009444"/>
    </source>
</evidence>
<comment type="subcellular location">
    <subcellularLocation>
        <location evidence="1">Membrane</location>
        <topology evidence="1">Single-pass membrane protein</topology>
    </subcellularLocation>
</comment>
<name>A0A8T0UA17_PANVG</name>
<feature type="domain" description="Cysteine-rich transmembrane" evidence="7">
    <location>
        <begin position="15"/>
        <end position="70"/>
    </location>
</feature>
<accession>A0A8T0UA17</accession>
<gene>
    <name evidence="8" type="ORF">PVAP13_3NG119203</name>
</gene>
<dbReference type="Proteomes" id="UP000823388">
    <property type="component" value="Chromosome 3N"/>
</dbReference>
<dbReference type="AlphaFoldDB" id="A0A8T0UA17"/>
<dbReference type="GO" id="GO:0005886">
    <property type="term" value="C:plasma membrane"/>
    <property type="evidence" value="ECO:0007669"/>
    <property type="project" value="InterPro"/>
</dbReference>
<proteinExistence type="inferred from homology"/>
<dbReference type="Pfam" id="PF12734">
    <property type="entry name" value="CYSTM"/>
    <property type="match status" value="1"/>
</dbReference>
<dbReference type="PANTHER" id="PTHR31568">
    <property type="entry name" value="RCG49325, ISOFORM CRA_A"/>
    <property type="match status" value="1"/>
</dbReference>
<reference evidence="8" key="1">
    <citation type="submission" date="2020-05" db="EMBL/GenBank/DDBJ databases">
        <title>WGS assembly of Panicum virgatum.</title>
        <authorList>
            <person name="Lovell J.T."/>
            <person name="Jenkins J."/>
            <person name="Shu S."/>
            <person name="Juenger T.E."/>
            <person name="Schmutz J."/>
        </authorList>
    </citation>
    <scope>NUCLEOTIDE SEQUENCE</scope>
    <source>
        <strain evidence="8">AP13</strain>
    </source>
</reference>
<evidence type="ECO:0000256" key="4">
    <source>
        <dbReference type="ARBA" id="ARBA00022989"/>
    </source>
</evidence>
<dbReference type="InterPro" id="IPR028144">
    <property type="entry name" value="CYSTM_dom"/>
</dbReference>
<protein>
    <recommendedName>
        <fullName evidence="7">Cysteine-rich transmembrane domain-containing protein</fullName>
    </recommendedName>
</protein>
<evidence type="ECO:0000256" key="1">
    <source>
        <dbReference type="ARBA" id="ARBA00004167"/>
    </source>
</evidence>
<keyword evidence="4" id="KW-1133">Transmembrane helix</keyword>
<evidence type="ECO:0000256" key="5">
    <source>
        <dbReference type="ARBA" id="ARBA00023136"/>
    </source>
</evidence>
<evidence type="ECO:0000313" key="8">
    <source>
        <dbReference type="EMBL" id="KAG2619640.1"/>
    </source>
</evidence>
<evidence type="ECO:0000259" key="7">
    <source>
        <dbReference type="Pfam" id="PF12734"/>
    </source>
</evidence>
<evidence type="ECO:0000256" key="3">
    <source>
        <dbReference type="ARBA" id="ARBA00022692"/>
    </source>
</evidence>
<dbReference type="EMBL" id="CM029042">
    <property type="protein sequence ID" value="KAG2619640.1"/>
    <property type="molecule type" value="Genomic_DNA"/>
</dbReference>
<comment type="similarity">
    <text evidence="2">Belongs to the CYSTM1 family.</text>
</comment>
<comment type="caution">
    <text evidence="8">The sequence shown here is derived from an EMBL/GenBank/DDBJ whole genome shotgun (WGS) entry which is preliminary data.</text>
</comment>
<feature type="region of interest" description="Disordered" evidence="6">
    <location>
        <begin position="1"/>
        <end position="44"/>
    </location>
</feature>
<sequence>MEGVNHKNLQPPLGYPTADDSERQDEASPAPASPAPAPRGGRARVRGRKTSFIDGCIAALCCCWLCDLCCE</sequence>
<dbReference type="InterPro" id="IPR044850">
    <property type="entry name" value="WIH1-like"/>
</dbReference>
<keyword evidence="3" id="KW-0812">Transmembrane</keyword>
<evidence type="ECO:0000313" key="9">
    <source>
        <dbReference type="Proteomes" id="UP000823388"/>
    </source>
</evidence>
<evidence type="ECO:0000256" key="6">
    <source>
        <dbReference type="SAM" id="MobiDB-lite"/>
    </source>
</evidence>
<organism evidence="8 9">
    <name type="scientific">Panicum virgatum</name>
    <name type="common">Blackwell switchgrass</name>
    <dbReference type="NCBI Taxonomy" id="38727"/>
    <lineage>
        <taxon>Eukaryota</taxon>
        <taxon>Viridiplantae</taxon>
        <taxon>Streptophyta</taxon>
        <taxon>Embryophyta</taxon>
        <taxon>Tracheophyta</taxon>
        <taxon>Spermatophyta</taxon>
        <taxon>Magnoliopsida</taxon>
        <taxon>Liliopsida</taxon>
        <taxon>Poales</taxon>
        <taxon>Poaceae</taxon>
        <taxon>PACMAD clade</taxon>
        <taxon>Panicoideae</taxon>
        <taxon>Panicodae</taxon>
        <taxon>Paniceae</taxon>
        <taxon>Panicinae</taxon>
        <taxon>Panicum</taxon>
        <taxon>Panicum sect. Hiantes</taxon>
    </lineage>
</organism>